<evidence type="ECO:0000313" key="3">
    <source>
        <dbReference type="Proteomes" id="UP000077013"/>
    </source>
</evidence>
<organism evidence="2 3">
    <name type="scientific">Cochleicola gelatinilyticus</name>
    <dbReference type="NCBI Taxonomy" id="1763537"/>
    <lineage>
        <taxon>Bacteria</taxon>
        <taxon>Pseudomonadati</taxon>
        <taxon>Bacteroidota</taxon>
        <taxon>Flavobacteriia</taxon>
        <taxon>Flavobacteriales</taxon>
        <taxon>Flavobacteriaceae</taxon>
        <taxon>Cochleicola</taxon>
    </lineage>
</organism>
<keyword evidence="1" id="KW-0812">Transmembrane</keyword>
<dbReference type="RefSeq" id="WP_068588148.1">
    <property type="nucleotide sequence ID" value="NZ_LRXL01000001.1"/>
</dbReference>
<keyword evidence="1" id="KW-1133">Transmembrane helix</keyword>
<dbReference type="Proteomes" id="UP000077013">
    <property type="component" value="Unassembled WGS sequence"/>
</dbReference>
<reference evidence="2 3" key="1">
    <citation type="submission" date="2016-02" db="EMBL/GenBank/DDBJ databases">
        <title>Ulvibacter sp. LPB0005, isolated from Thais luteostoma.</title>
        <authorList>
            <person name="Shin S.-K."/>
            <person name="Yi H."/>
        </authorList>
    </citation>
    <scope>NUCLEOTIDE SEQUENCE [LARGE SCALE GENOMIC DNA]</scope>
    <source>
        <strain evidence="2 3">LPB0005</strain>
    </source>
</reference>
<keyword evidence="3" id="KW-1185">Reference proteome</keyword>
<feature type="transmembrane region" description="Helical" evidence="1">
    <location>
        <begin position="124"/>
        <end position="142"/>
    </location>
</feature>
<proteinExistence type="predicted"/>
<feature type="transmembrane region" description="Helical" evidence="1">
    <location>
        <begin position="373"/>
        <end position="391"/>
    </location>
</feature>
<evidence type="ECO:0000256" key="1">
    <source>
        <dbReference type="SAM" id="Phobius"/>
    </source>
</evidence>
<feature type="transmembrane region" description="Helical" evidence="1">
    <location>
        <begin position="12"/>
        <end position="30"/>
    </location>
</feature>
<accession>A0A167KEL3</accession>
<feature type="transmembrane region" description="Helical" evidence="1">
    <location>
        <begin position="191"/>
        <end position="207"/>
    </location>
</feature>
<protein>
    <recommendedName>
        <fullName evidence="4">Glycosyltransferase RgtA/B/C/D-like domain-containing protein</fullName>
    </recommendedName>
</protein>
<keyword evidence="1" id="KW-0472">Membrane</keyword>
<gene>
    <name evidence="2" type="ORF">ULVI_00280</name>
</gene>
<feature type="transmembrane region" description="Helical" evidence="1">
    <location>
        <begin position="346"/>
        <end position="367"/>
    </location>
</feature>
<dbReference type="AlphaFoldDB" id="A0A167KEL3"/>
<comment type="caution">
    <text evidence="2">The sequence shown here is derived from an EMBL/GenBank/DDBJ whole genome shotgun (WGS) entry which is preliminary data.</text>
</comment>
<dbReference type="EMBL" id="LRXL01000001">
    <property type="protein sequence ID" value="OAB81810.1"/>
    <property type="molecule type" value="Genomic_DNA"/>
</dbReference>
<dbReference type="STRING" id="1763537.ULVI_00280"/>
<dbReference type="OrthoDB" id="1410880at2"/>
<feature type="transmembrane region" description="Helical" evidence="1">
    <location>
        <begin position="92"/>
        <end position="112"/>
    </location>
</feature>
<sequence length="430" mass="49204">MIGSILLFTERYFNYLLIGMLVLTVGYVLTGGLELYNDSDGYIDQSIIRLPAYALVLQLFYSESTSIPLLLFQSLSVCGAVYLLSMNVKKHLQLPAIVCLALAAVLLLPAVFGSRYANSVLSEALAYPLYLLVVHFFSLGFFRNQSKYIGYGSGVVFVLLLTRGQFLYLIPVALLLLGWISFQLKTFRSNSWLFIMIIAVPFLTSLTDKTYHKITNGHFVTTPWTGLHLLSPAVYVANRNDGALFLDTEAQHFFDAIYAKLDERALNIHHPDVVHIDQTEYYRFKYSRIANWTLYDYGKNVLLPNGTEDEKFIKLDTVTKQMAFPLIVKNWKAWLSLNLKNFNSGFGSSFVLLFYGIFFVFSSWMLFRKPSNTVKIIWLATTLTLLNMALVSIGMHTIKRFSFYNDWVFFLVLFLMLHLFWETAKGSEKV</sequence>
<name>A0A167KEL3_9FLAO</name>
<feature type="transmembrane region" description="Helical" evidence="1">
    <location>
        <begin position="403"/>
        <end position="421"/>
    </location>
</feature>
<feature type="transmembrane region" description="Helical" evidence="1">
    <location>
        <begin position="154"/>
        <end position="179"/>
    </location>
</feature>
<feature type="transmembrane region" description="Helical" evidence="1">
    <location>
        <begin position="67"/>
        <end position="85"/>
    </location>
</feature>
<evidence type="ECO:0000313" key="2">
    <source>
        <dbReference type="EMBL" id="OAB81810.1"/>
    </source>
</evidence>
<evidence type="ECO:0008006" key="4">
    <source>
        <dbReference type="Google" id="ProtNLM"/>
    </source>
</evidence>